<keyword evidence="5" id="KW-0325">Glycoprotein</keyword>
<dbReference type="PROSITE" id="PS50835">
    <property type="entry name" value="IG_LIKE"/>
    <property type="match status" value="2"/>
</dbReference>
<gene>
    <name evidence="8" type="primary">vtcn1</name>
</gene>
<dbReference type="KEGG" id="ipu:108266495"/>
<name>A0A2D0R474_ICTPU</name>
<evidence type="ECO:0000256" key="4">
    <source>
        <dbReference type="ARBA" id="ARBA00023157"/>
    </source>
</evidence>
<reference evidence="7" key="1">
    <citation type="journal article" date="2016" name="Nat. Commun.">
        <title>The channel catfish genome sequence provides insights into the evolution of scale formation in teleosts.</title>
        <authorList>
            <person name="Liu Z."/>
            <person name="Liu S."/>
            <person name="Yao J."/>
            <person name="Bao L."/>
            <person name="Zhang J."/>
            <person name="Li Y."/>
            <person name="Jiang C."/>
            <person name="Sun L."/>
            <person name="Wang R."/>
            <person name="Zhang Y."/>
            <person name="Zhou T."/>
            <person name="Zeng Q."/>
            <person name="Fu Q."/>
            <person name="Gao S."/>
            <person name="Li N."/>
            <person name="Koren S."/>
            <person name="Jiang Y."/>
            <person name="Zimin A."/>
            <person name="Xu P."/>
            <person name="Phillippy A.M."/>
            <person name="Geng X."/>
            <person name="Song L."/>
            <person name="Sun F."/>
            <person name="Li C."/>
            <person name="Wang X."/>
            <person name="Chen A."/>
            <person name="Jin Y."/>
            <person name="Yuan Z."/>
            <person name="Yang Y."/>
            <person name="Tan S."/>
            <person name="Peatman E."/>
            <person name="Lu J."/>
            <person name="Qin Z."/>
            <person name="Dunham R."/>
            <person name="Li Z."/>
            <person name="Sonstegard T."/>
            <person name="Feng J."/>
            <person name="Danzmann R.G."/>
            <person name="Schroeder S."/>
            <person name="Scheffler B."/>
            <person name="Duke M.V."/>
            <person name="Ballard L."/>
            <person name="Kucuktas H."/>
            <person name="Kaltenboeck L."/>
            <person name="Liu H."/>
            <person name="Armbruster J."/>
            <person name="Xie Y."/>
            <person name="Kirby M.L."/>
            <person name="Tian Y."/>
            <person name="Flanagan M.E."/>
            <person name="Mu W."/>
            <person name="Waldbieser G.C."/>
        </authorList>
    </citation>
    <scope>NUCLEOTIDE SEQUENCE [LARGE SCALE GENOMIC DNA]</scope>
    <source>
        <strain evidence="7">SDA103</strain>
    </source>
</reference>
<dbReference type="CDD" id="cd00096">
    <property type="entry name" value="Ig"/>
    <property type="match status" value="1"/>
</dbReference>
<dbReference type="STRING" id="7998.ENSIPUP00000004640"/>
<dbReference type="InterPro" id="IPR053896">
    <property type="entry name" value="BTN3A2-like_Ig-C"/>
</dbReference>
<dbReference type="SMART" id="SM00409">
    <property type="entry name" value="IG"/>
    <property type="match status" value="1"/>
</dbReference>
<dbReference type="AlphaFoldDB" id="A0A2D0R474"/>
<dbReference type="GO" id="GO:0005102">
    <property type="term" value="F:signaling receptor binding"/>
    <property type="evidence" value="ECO:0007669"/>
    <property type="project" value="TreeGrafter"/>
</dbReference>
<dbReference type="InterPro" id="IPR050504">
    <property type="entry name" value="IgSF_BTN/MOG"/>
</dbReference>
<dbReference type="InterPro" id="IPR007110">
    <property type="entry name" value="Ig-like_dom"/>
</dbReference>
<evidence type="ECO:0000256" key="2">
    <source>
        <dbReference type="ARBA" id="ARBA00022729"/>
    </source>
</evidence>
<dbReference type="PANTHER" id="PTHR24100">
    <property type="entry name" value="BUTYROPHILIN"/>
    <property type="match status" value="1"/>
</dbReference>
<protein>
    <submittedName>
        <fullName evidence="8">V-set domain containing T-cell activation inhibitor 1</fullName>
    </submittedName>
</protein>
<dbReference type="OrthoDB" id="8901134at2759"/>
<sequence length="274" mass="29433">MASIGQIIFWSMIVLIFVMAGLLILLLVIAFAASQGSVLTSTPFIVGNLGQDVILGCRFQTKTGKDVSSGVSITWQKDGLTGVVYRFQNNAAQLQEQNSQFKNRVKLFPDAIPTGNASLLLMGVRLEDAGVYRCSVTTSGVTGTVSIHLRVGAFSAPNITRSNNSLIASAQRWLPKPEVTWTDQNGKQLNSSTQFYNVTLGIVQVTSNLQVQVTEETYTCVIQNALVTTASKATVTGNGNEVLTVTDFIFNSSPNIVGTHVISTACILFCVSGW</sequence>
<dbReference type="GO" id="GO:1903037">
    <property type="term" value="P:regulation of leukocyte cell-cell adhesion"/>
    <property type="evidence" value="ECO:0007669"/>
    <property type="project" value="UniProtKB-ARBA"/>
</dbReference>
<keyword evidence="2" id="KW-0732">Signal</keyword>
<proteinExistence type="predicted"/>
<dbReference type="PANTHER" id="PTHR24100:SF0">
    <property type="entry name" value="V-SET DOMAIN-CONTAINING T-CELL ACTIVATION INHIBITOR 1"/>
    <property type="match status" value="1"/>
</dbReference>
<accession>A0A2D0R474</accession>
<dbReference type="GO" id="GO:0050852">
    <property type="term" value="P:T cell receptor signaling pathway"/>
    <property type="evidence" value="ECO:0007669"/>
    <property type="project" value="TreeGrafter"/>
</dbReference>
<dbReference type="CTD" id="79679"/>
<dbReference type="SUPFAM" id="SSF48726">
    <property type="entry name" value="Immunoglobulin"/>
    <property type="match status" value="2"/>
</dbReference>
<organism evidence="7 8">
    <name type="scientific">Ictalurus punctatus</name>
    <name type="common">Channel catfish</name>
    <name type="synonym">Silurus punctatus</name>
    <dbReference type="NCBI Taxonomy" id="7998"/>
    <lineage>
        <taxon>Eukaryota</taxon>
        <taxon>Metazoa</taxon>
        <taxon>Chordata</taxon>
        <taxon>Craniata</taxon>
        <taxon>Vertebrata</taxon>
        <taxon>Euteleostomi</taxon>
        <taxon>Actinopterygii</taxon>
        <taxon>Neopterygii</taxon>
        <taxon>Teleostei</taxon>
        <taxon>Ostariophysi</taxon>
        <taxon>Siluriformes</taxon>
        <taxon>Ictaluridae</taxon>
        <taxon>Ictalurus</taxon>
    </lineage>
</organism>
<evidence type="ECO:0000256" key="3">
    <source>
        <dbReference type="ARBA" id="ARBA00023136"/>
    </source>
</evidence>
<keyword evidence="3" id="KW-0472">Membrane</keyword>
<comment type="subcellular location">
    <subcellularLocation>
        <location evidence="1">Membrane</location>
    </subcellularLocation>
</comment>
<dbReference type="InterPro" id="IPR013106">
    <property type="entry name" value="Ig_V-set"/>
</dbReference>
<dbReference type="Proteomes" id="UP000221080">
    <property type="component" value="Chromosome 6"/>
</dbReference>
<keyword evidence="4" id="KW-1015">Disulfide bond</keyword>
<dbReference type="GeneID" id="108266495"/>
<evidence type="ECO:0000256" key="1">
    <source>
        <dbReference type="ARBA" id="ARBA00004370"/>
    </source>
</evidence>
<dbReference type="RefSeq" id="XP_017325375.1">
    <property type="nucleotide sequence ID" value="XM_017469886.3"/>
</dbReference>
<dbReference type="OMA" id="CYIVTSK"/>
<dbReference type="Pfam" id="PF22705">
    <property type="entry name" value="C2-set_3"/>
    <property type="match status" value="1"/>
</dbReference>
<keyword evidence="6" id="KW-0393">Immunoglobulin domain</keyword>
<keyword evidence="7" id="KW-1185">Reference proteome</keyword>
<dbReference type="Gene3D" id="2.60.40.10">
    <property type="entry name" value="Immunoglobulins"/>
    <property type="match status" value="2"/>
</dbReference>
<evidence type="ECO:0000256" key="6">
    <source>
        <dbReference type="ARBA" id="ARBA00023319"/>
    </source>
</evidence>
<dbReference type="SMART" id="SM00406">
    <property type="entry name" value="IGv"/>
    <property type="match status" value="1"/>
</dbReference>
<dbReference type="InterPro" id="IPR036179">
    <property type="entry name" value="Ig-like_dom_sf"/>
</dbReference>
<dbReference type="FunFam" id="2.60.40.10:FF:000142">
    <property type="entry name" value="V-set domain-containing T-cell activation inhibitor 1"/>
    <property type="match status" value="1"/>
</dbReference>
<evidence type="ECO:0000256" key="5">
    <source>
        <dbReference type="ARBA" id="ARBA00023180"/>
    </source>
</evidence>
<dbReference type="GO" id="GO:0050863">
    <property type="term" value="P:regulation of T cell activation"/>
    <property type="evidence" value="ECO:0007669"/>
    <property type="project" value="UniProtKB-ARBA"/>
</dbReference>
<evidence type="ECO:0000313" key="7">
    <source>
        <dbReference type="Proteomes" id="UP000221080"/>
    </source>
</evidence>
<reference evidence="8" key="2">
    <citation type="submission" date="2025-08" db="UniProtKB">
        <authorList>
            <consortium name="RefSeq"/>
        </authorList>
    </citation>
    <scope>IDENTIFICATION</scope>
    <source>
        <tissue evidence="8">Blood</tissue>
    </source>
</reference>
<evidence type="ECO:0000313" key="8">
    <source>
        <dbReference type="RefSeq" id="XP_017325375.1"/>
    </source>
</evidence>
<dbReference type="InterPro" id="IPR003599">
    <property type="entry name" value="Ig_sub"/>
</dbReference>
<dbReference type="GO" id="GO:0009897">
    <property type="term" value="C:external side of plasma membrane"/>
    <property type="evidence" value="ECO:0007669"/>
    <property type="project" value="TreeGrafter"/>
</dbReference>
<dbReference type="Pfam" id="PF07686">
    <property type="entry name" value="V-set"/>
    <property type="match status" value="1"/>
</dbReference>
<dbReference type="InterPro" id="IPR013783">
    <property type="entry name" value="Ig-like_fold"/>
</dbReference>
<dbReference type="GO" id="GO:0001817">
    <property type="term" value="P:regulation of cytokine production"/>
    <property type="evidence" value="ECO:0007669"/>
    <property type="project" value="TreeGrafter"/>
</dbReference>